<keyword evidence="7" id="KW-0597">Phosphoprotein</keyword>
<evidence type="ECO:0000256" key="5">
    <source>
        <dbReference type="ARBA" id="ARBA00018684"/>
    </source>
</evidence>
<organism evidence="18">
    <name type="scientific">Harpegnathos saltator</name>
    <name type="common">Jerdon's jumping ant</name>
    <dbReference type="NCBI Taxonomy" id="610380"/>
    <lineage>
        <taxon>Eukaryota</taxon>
        <taxon>Metazoa</taxon>
        <taxon>Ecdysozoa</taxon>
        <taxon>Arthropoda</taxon>
        <taxon>Hexapoda</taxon>
        <taxon>Insecta</taxon>
        <taxon>Pterygota</taxon>
        <taxon>Neoptera</taxon>
        <taxon>Endopterygota</taxon>
        <taxon>Hymenoptera</taxon>
        <taxon>Apocrita</taxon>
        <taxon>Aculeata</taxon>
        <taxon>Formicoidea</taxon>
        <taxon>Formicidae</taxon>
        <taxon>Ponerinae</taxon>
        <taxon>Ponerini</taxon>
        <taxon>Harpegnathos</taxon>
    </lineage>
</organism>
<evidence type="ECO:0000256" key="13">
    <source>
        <dbReference type="ARBA" id="ARBA00023136"/>
    </source>
</evidence>
<keyword evidence="10" id="KW-0249">Electron transport</keyword>
<evidence type="ECO:0000259" key="16">
    <source>
        <dbReference type="Pfam" id="PF05347"/>
    </source>
</evidence>
<comment type="subcellular location">
    <subcellularLocation>
        <location evidence="2">Mitochondrion inner membrane</location>
        <topology evidence="2">Peripheral membrane protein</topology>
        <orientation evidence="2">Matrix side</orientation>
    </subcellularLocation>
</comment>
<proteinExistence type="inferred from homology"/>
<name>E2B8Z8_HARSA</name>
<evidence type="ECO:0000256" key="15">
    <source>
        <dbReference type="ARBA" id="ARBA00032528"/>
    </source>
</evidence>
<evidence type="ECO:0000256" key="1">
    <source>
        <dbReference type="ARBA" id="ARBA00002920"/>
    </source>
</evidence>
<keyword evidence="8" id="KW-0679">Respiratory chain</keyword>
<sequence>MAHIPSELVSHSRKVCSLYKRSLRCLADWYHQPHSYRFQAVLMRERFDKNKDIKDMRHANHLLIEGEKELFSKMHYQPIKFANSITGIAYNRKGYAPDWLLDYWHPLEKAMYPKYFARREEMKDEYIKWYNTQYPEVEEKLEEGKKH</sequence>
<evidence type="ECO:0000256" key="9">
    <source>
        <dbReference type="ARBA" id="ARBA00022792"/>
    </source>
</evidence>
<comment type="subunit">
    <text evidence="4">Mammalian complex I is composed of 45 different subunits.</text>
</comment>
<evidence type="ECO:0000313" key="18">
    <source>
        <dbReference type="Proteomes" id="UP000008237"/>
    </source>
</evidence>
<dbReference type="OMA" id="YRAVQMR"/>
<keyword evidence="11" id="KW-0007">Acetylation</keyword>
<dbReference type="InterPro" id="IPR045292">
    <property type="entry name" value="Complex1_LYR_NDUFB9_LYRM3"/>
</dbReference>
<dbReference type="GO" id="GO:0005743">
    <property type="term" value="C:mitochondrial inner membrane"/>
    <property type="evidence" value="ECO:0007669"/>
    <property type="project" value="UniProtKB-SubCell"/>
</dbReference>
<evidence type="ECO:0000256" key="3">
    <source>
        <dbReference type="ARBA" id="ARBA00009508"/>
    </source>
</evidence>
<dbReference type="FunCoup" id="E2B8Z8">
    <property type="interactions" value="1193"/>
</dbReference>
<dbReference type="InterPro" id="IPR033034">
    <property type="entry name" value="NDUFB9"/>
</dbReference>
<evidence type="ECO:0000256" key="7">
    <source>
        <dbReference type="ARBA" id="ARBA00022553"/>
    </source>
</evidence>
<keyword evidence="13" id="KW-0472">Membrane</keyword>
<keyword evidence="6" id="KW-0813">Transport</keyword>
<dbReference type="PANTHER" id="PTHR12868">
    <property type="entry name" value="NADH-UBIQUINONE OXIDOREDUCTASE B22 SUBUNIT"/>
    <property type="match status" value="1"/>
</dbReference>
<dbReference type="Pfam" id="PF05347">
    <property type="entry name" value="Complex1_LYR"/>
    <property type="match status" value="1"/>
</dbReference>
<evidence type="ECO:0000256" key="12">
    <source>
        <dbReference type="ARBA" id="ARBA00023128"/>
    </source>
</evidence>
<evidence type="ECO:0000256" key="6">
    <source>
        <dbReference type="ARBA" id="ARBA00022448"/>
    </source>
</evidence>
<evidence type="ECO:0000256" key="11">
    <source>
        <dbReference type="ARBA" id="ARBA00022990"/>
    </source>
</evidence>
<keyword evidence="9" id="KW-0999">Mitochondrion inner membrane</keyword>
<dbReference type="PhylomeDB" id="E2B8Z8"/>
<dbReference type="AlphaFoldDB" id="E2B8Z8"/>
<dbReference type="InParanoid" id="E2B8Z8"/>
<evidence type="ECO:0000256" key="8">
    <source>
        <dbReference type="ARBA" id="ARBA00022660"/>
    </source>
</evidence>
<dbReference type="STRING" id="610380.E2B8Z8"/>
<evidence type="ECO:0000256" key="2">
    <source>
        <dbReference type="ARBA" id="ARBA00004443"/>
    </source>
</evidence>
<keyword evidence="12" id="KW-0496">Mitochondrion</keyword>
<dbReference type="EMBL" id="GL446405">
    <property type="protein sequence ID" value="EFN87832.1"/>
    <property type="molecule type" value="Genomic_DNA"/>
</dbReference>
<protein>
    <recommendedName>
        <fullName evidence="5">NADH dehydrogenase [ubiquinone] 1 beta subcomplex subunit 9</fullName>
    </recommendedName>
    <alternativeName>
        <fullName evidence="14">Complex I-B22</fullName>
    </alternativeName>
    <alternativeName>
        <fullName evidence="15">NADH-ubiquinone oxidoreductase B22 subunit</fullName>
    </alternativeName>
</protein>
<dbReference type="OrthoDB" id="13598at2759"/>
<feature type="domain" description="Complex 1 LYR protein" evidence="16">
    <location>
        <begin position="13"/>
        <end position="70"/>
    </location>
</feature>
<dbReference type="InterPro" id="IPR008011">
    <property type="entry name" value="Complex1_LYR_dom"/>
</dbReference>
<keyword evidence="18" id="KW-1185">Reference proteome</keyword>
<dbReference type="PANTHER" id="PTHR12868:SF0">
    <property type="entry name" value="NADH DEHYDROGENASE [UBIQUINONE] 1 BETA SUBCOMPLEX SUBUNIT 9"/>
    <property type="match status" value="1"/>
</dbReference>
<evidence type="ECO:0000256" key="10">
    <source>
        <dbReference type="ARBA" id="ARBA00022982"/>
    </source>
</evidence>
<evidence type="ECO:0000256" key="14">
    <source>
        <dbReference type="ARBA" id="ARBA00030192"/>
    </source>
</evidence>
<comment type="function">
    <text evidence="1">Accessory subunit of the mitochondrial membrane respiratory chain NADH dehydrogenase (Complex I), that is believed to be not involved in catalysis. Complex I functions in the transfer of electrons from NADH to the respiratory chain. The immediate electron acceptor for the enzyme is believed to be ubiquinone.</text>
</comment>
<gene>
    <name evidence="17" type="ORF">EAI_01082</name>
</gene>
<dbReference type="Proteomes" id="UP000008237">
    <property type="component" value="Unassembled WGS sequence"/>
</dbReference>
<reference evidence="17 18" key="1">
    <citation type="journal article" date="2010" name="Science">
        <title>Genomic comparison of the ants Camponotus floridanus and Harpegnathos saltator.</title>
        <authorList>
            <person name="Bonasio R."/>
            <person name="Zhang G."/>
            <person name="Ye C."/>
            <person name="Mutti N.S."/>
            <person name="Fang X."/>
            <person name="Qin N."/>
            <person name="Donahue G."/>
            <person name="Yang P."/>
            <person name="Li Q."/>
            <person name="Li C."/>
            <person name="Zhang P."/>
            <person name="Huang Z."/>
            <person name="Berger S.L."/>
            <person name="Reinberg D."/>
            <person name="Wang J."/>
            <person name="Liebig J."/>
        </authorList>
    </citation>
    <scope>NUCLEOTIDE SEQUENCE [LARGE SCALE GENOMIC DNA]</scope>
    <source>
        <strain evidence="17 18">R22 G/1</strain>
    </source>
</reference>
<comment type="similarity">
    <text evidence="3">Belongs to the complex I LYR family.</text>
</comment>
<accession>E2B8Z8</accession>
<keyword evidence="17" id="KW-0830">Ubiquinone</keyword>
<dbReference type="GO" id="GO:0006120">
    <property type="term" value="P:mitochondrial electron transport, NADH to ubiquinone"/>
    <property type="evidence" value="ECO:0007669"/>
    <property type="project" value="InterPro"/>
</dbReference>
<evidence type="ECO:0000256" key="4">
    <source>
        <dbReference type="ARBA" id="ARBA00011790"/>
    </source>
</evidence>
<evidence type="ECO:0000313" key="17">
    <source>
        <dbReference type="EMBL" id="EFN87832.1"/>
    </source>
</evidence>
<dbReference type="CDD" id="cd20263">
    <property type="entry name" value="Complex1_LYR_NDUFB9_LYRM3"/>
    <property type="match status" value="1"/>
</dbReference>